<sequence length="349" mass="39582">MTVQDSLLLQNKLHPSLQPQDVVKLCYQAAFGGEHLLKDKAIAQTYLMREFSAVPAENAALYEEISPEICRVSLPSWKGHGLPPEWLFPLFVLSADRMTNNRQLFEQALSTAGKLVSAGRLSFSPAAWQQYLTQYWTVGCHPVHHSSIYREKEHPSYRLVQKRFVRLFPLLERMAALPKTDGTRVLAIDGRSASGKTTAASLLEQIVSASVIHMDDFFLPPQLRTDSRLSQPGGNVHYERFQKEVLPHLGLRKAFSYTAFSCQKMCLSGRRTVPESEWQIVEGAYSFHPVFGDYADLLAFSDIGPQEQMQRILKRNGSKAAQIFADRWIPLEEQYFKAFSIPQKADICF</sequence>
<proteinExistence type="predicted"/>
<dbReference type="EMBL" id="CP046161">
    <property type="protein sequence ID" value="QKO29606.1"/>
    <property type="molecule type" value="Genomic_DNA"/>
</dbReference>
<evidence type="ECO:0000313" key="1">
    <source>
        <dbReference type="EMBL" id="QKO29606.1"/>
    </source>
</evidence>
<organism evidence="1 2">
    <name type="scientific">Caproicibacterium lactatifermentans</name>
    <dbReference type="NCBI Taxonomy" id="2666138"/>
    <lineage>
        <taxon>Bacteria</taxon>
        <taxon>Bacillati</taxon>
        <taxon>Bacillota</taxon>
        <taxon>Clostridia</taxon>
        <taxon>Eubacteriales</taxon>
        <taxon>Oscillospiraceae</taxon>
        <taxon>Caproicibacterium</taxon>
    </lineage>
</organism>
<dbReference type="Gene3D" id="3.40.50.300">
    <property type="entry name" value="P-loop containing nucleotide triphosphate hydrolases"/>
    <property type="match status" value="1"/>
</dbReference>
<dbReference type="SUPFAM" id="SSF52540">
    <property type="entry name" value="P-loop containing nucleoside triphosphate hydrolases"/>
    <property type="match status" value="1"/>
</dbReference>
<evidence type="ECO:0008006" key="3">
    <source>
        <dbReference type="Google" id="ProtNLM"/>
    </source>
</evidence>
<reference evidence="2" key="1">
    <citation type="submission" date="2019-11" db="EMBL/GenBank/DDBJ databases">
        <authorList>
            <person name="Ren C."/>
            <person name="Wang H."/>
            <person name="Xu Y."/>
        </authorList>
    </citation>
    <scope>NUCLEOTIDE SEQUENCE [LARGE SCALE GENOMIC DNA]</scope>
    <source>
        <strain evidence="2">JNU-WLY1368</strain>
    </source>
</reference>
<evidence type="ECO:0000313" key="2">
    <source>
        <dbReference type="Proteomes" id="UP000509623"/>
    </source>
</evidence>
<accession>A0ABX6PTP0</accession>
<dbReference type="Proteomes" id="UP000509623">
    <property type="component" value="Chromosome"/>
</dbReference>
<dbReference type="InterPro" id="IPR027417">
    <property type="entry name" value="P-loop_NTPase"/>
</dbReference>
<keyword evidence="2" id="KW-1185">Reference proteome</keyword>
<gene>
    <name evidence="1" type="ORF">GKP14_00330</name>
</gene>
<protein>
    <recommendedName>
        <fullName evidence="3">Uridine kinase</fullName>
    </recommendedName>
</protein>
<name>A0ABX6PTP0_9FIRM</name>
<dbReference type="RefSeq" id="WP_086035912.1">
    <property type="nucleotide sequence ID" value="NZ_CP046161.1"/>
</dbReference>